<organism evidence="2 3">
    <name type="scientific">Eubacterium aggregans</name>
    <dbReference type="NCBI Taxonomy" id="81409"/>
    <lineage>
        <taxon>Bacteria</taxon>
        <taxon>Bacillati</taxon>
        <taxon>Bacillota</taxon>
        <taxon>Clostridia</taxon>
        <taxon>Eubacteriales</taxon>
        <taxon>Eubacteriaceae</taxon>
        <taxon>Eubacterium</taxon>
    </lineage>
</organism>
<dbReference type="EMBL" id="FNRK01000025">
    <property type="protein sequence ID" value="SEA73161.1"/>
    <property type="molecule type" value="Genomic_DNA"/>
</dbReference>
<dbReference type="RefSeq" id="WP_090309068.1">
    <property type="nucleotide sequence ID" value="NZ_FNRK01000025.1"/>
</dbReference>
<evidence type="ECO:0000256" key="1">
    <source>
        <dbReference type="SAM" id="Phobius"/>
    </source>
</evidence>
<sequence>MESLYEFKRTSSFQDYLLSVKYLNKVLKLKKIFIFGGVLLCFLNLLLSSLLDKVMLSEFLFRFFIDTIIIILIGLLFFIPIEACLLFIITRIFSFLRHCSTKYYTDYIIGARGKKLEYQNITGYFENDQIICFHSQQSFLKCKLGFARKENIVKGDYEEFLQFINKKIEESGAKQIIL</sequence>
<name>A0A1H4DK60_9FIRM</name>
<keyword evidence="1" id="KW-1133">Transmembrane helix</keyword>
<accession>A0A1H4DK60</accession>
<keyword evidence="1" id="KW-0472">Membrane</keyword>
<dbReference type="OrthoDB" id="2417906at2"/>
<reference evidence="2 3" key="1">
    <citation type="submission" date="2016-10" db="EMBL/GenBank/DDBJ databases">
        <authorList>
            <person name="de Groot N.N."/>
        </authorList>
    </citation>
    <scope>NUCLEOTIDE SEQUENCE [LARGE SCALE GENOMIC DNA]</scope>
    <source>
        <strain evidence="2 3">SR12</strain>
    </source>
</reference>
<evidence type="ECO:0000313" key="3">
    <source>
        <dbReference type="Proteomes" id="UP000199394"/>
    </source>
</evidence>
<feature type="transmembrane region" description="Helical" evidence="1">
    <location>
        <begin position="32"/>
        <end position="51"/>
    </location>
</feature>
<evidence type="ECO:0000313" key="2">
    <source>
        <dbReference type="EMBL" id="SEA73161.1"/>
    </source>
</evidence>
<protein>
    <submittedName>
        <fullName evidence="2">Uncharacterized protein</fullName>
    </submittedName>
</protein>
<dbReference type="AlphaFoldDB" id="A0A1H4DK60"/>
<keyword evidence="1" id="KW-0812">Transmembrane</keyword>
<proteinExistence type="predicted"/>
<gene>
    <name evidence="2" type="ORF">SAMN04515656_12531</name>
</gene>
<feature type="transmembrane region" description="Helical" evidence="1">
    <location>
        <begin position="63"/>
        <end position="88"/>
    </location>
</feature>
<dbReference type="STRING" id="81409.SAMN04515656_12531"/>
<dbReference type="Proteomes" id="UP000199394">
    <property type="component" value="Unassembled WGS sequence"/>
</dbReference>
<keyword evidence="3" id="KW-1185">Reference proteome</keyword>